<feature type="chain" id="PRO_5046823187" evidence="2">
    <location>
        <begin position="23"/>
        <end position="406"/>
    </location>
</feature>
<sequence length="406" mass="44183">MLRRLALALVSAGLILAGPALAQSAPPDPKNWAAVTERARGQTVYWYAWAGERHINDYIAWVGTETARRFGVKVEHVKIADTAEAVTRVLAEKTAGRTEGGAVDLIWINGPNFAAMKANGLLFGPWAEDLPNFRFVDVAGKPSVLNDFTVPTEGLEAPWSMAQIVFFHDRARLPGPPASARALLAWATANPGRFAYPDPSDYLGATFLKQVLVEVVADPAILQKPVDEAAFVTVTAPLWAYLDALKPALWRAGRAFPKNQAELRRLFADGETEIAFAFDPAAASAAIASKELPETVRSFVFDGGTIGNASFVAIPFNAAHKEGAMVVADFLLSPEAQARKQDPKVWGAFTVLDLARLPAEDRRRFEALDLGIATLPPEKLGRHLPEPHPSWMTRITGEWKRRYGAG</sequence>
<proteinExistence type="predicted"/>
<dbReference type="Gene3D" id="3.40.190.10">
    <property type="entry name" value="Periplasmic binding protein-like II"/>
    <property type="match status" value="2"/>
</dbReference>
<gene>
    <name evidence="3" type="ORF">QNA08_12690</name>
</gene>
<dbReference type="InterPro" id="IPR027020">
    <property type="entry name" value="YnjB"/>
</dbReference>
<name>A0ABT7AI96_9HYPH</name>
<dbReference type="PANTHER" id="PTHR42779:SF1">
    <property type="entry name" value="PROTEIN YNJB"/>
    <property type="match status" value="1"/>
</dbReference>
<keyword evidence="1" id="KW-0574">Periplasm</keyword>
<dbReference type="InterPro" id="IPR006059">
    <property type="entry name" value="SBP"/>
</dbReference>
<organism evidence="3 4">
    <name type="scientific">Chelatococcus albus</name>
    <dbReference type="NCBI Taxonomy" id="3047466"/>
    <lineage>
        <taxon>Bacteria</taxon>
        <taxon>Pseudomonadati</taxon>
        <taxon>Pseudomonadota</taxon>
        <taxon>Alphaproteobacteria</taxon>
        <taxon>Hyphomicrobiales</taxon>
        <taxon>Chelatococcaceae</taxon>
        <taxon>Chelatococcus</taxon>
    </lineage>
</organism>
<evidence type="ECO:0000313" key="4">
    <source>
        <dbReference type="Proteomes" id="UP001321492"/>
    </source>
</evidence>
<dbReference type="Pfam" id="PF13416">
    <property type="entry name" value="SBP_bac_8"/>
    <property type="match status" value="1"/>
</dbReference>
<dbReference type="Proteomes" id="UP001321492">
    <property type="component" value="Unassembled WGS sequence"/>
</dbReference>
<dbReference type="RefSeq" id="WP_283741079.1">
    <property type="nucleotide sequence ID" value="NZ_JASJEV010000007.1"/>
</dbReference>
<evidence type="ECO:0000256" key="2">
    <source>
        <dbReference type="SAM" id="SignalP"/>
    </source>
</evidence>
<comment type="caution">
    <text evidence="3">The sequence shown here is derived from an EMBL/GenBank/DDBJ whole genome shotgun (WGS) entry which is preliminary data.</text>
</comment>
<accession>A0ABT7AI96</accession>
<protein>
    <submittedName>
        <fullName evidence="3">ABC transporter substrate-binding protein</fullName>
    </submittedName>
</protein>
<dbReference type="EMBL" id="JASJEV010000007">
    <property type="protein sequence ID" value="MDJ1159094.1"/>
    <property type="molecule type" value="Genomic_DNA"/>
</dbReference>
<dbReference type="NCBIfam" id="NF008633">
    <property type="entry name" value="PRK11622.1"/>
    <property type="match status" value="1"/>
</dbReference>
<feature type="signal peptide" evidence="2">
    <location>
        <begin position="1"/>
        <end position="22"/>
    </location>
</feature>
<dbReference type="SUPFAM" id="SSF53850">
    <property type="entry name" value="Periplasmic binding protein-like II"/>
    <property type="match status" value="1"/>
</dbReference>
<keyword evidence="2" id="KW-0732">Signal</keyword>
<dbReference type="PANTHER" id="PTHR42779">
    <property type="entry name" value="PROTEIN YNJB"/>
    <property type="match status" value="1"/>
</dbReference>
<dbReference type="PIRSF" id="PIRSF029172">
    <property type="entry name" value="UCP029172_ABC_sbc_YnjB"/>
    <property type="match status" value="1"/>
</dbReference>
<evidence type="ECO:0000256" key="1">
    <source>
        <dbReference type="ARBA" id="ARBA00022764"/>
    </source>
</evidence>
<keyword evidence="4" id="KW-1185">Reference proteome</keyword>
<evidence type="ECO:0000313" key="3">
    <source>
        <dbReference type="EMBL" id="MDJ1159094.1"/>
    </source>
</evidence>
<reference evidence="3 4" key="1">
    <citation type="submission" date="2023-05" db="EMBL/GenBank/DDBJ databases">
        <title>Chelatococcus sp. nov., a moderately thermophilic bacterium isolated from hot spring microbial mat.</title>
        <authorList>
            <person name="Hu C.-J."/>
            <person name="Li W.-J."/>
        </authorList>
    </citation>
    <scope>NUCLEOTIDE SEQUENCE [LARGE SCALE GENOMIC DNA]</scope>
    <source>
        <strain evidence="3 4">SYSU G07232</strain>
    </source>
</reference>